<dbReference type="PANTHER" id="PTHR33452">
    <property type="entry name" value="OXIDOREDUCTASE CATD-RELATED"/>
    <property type="match status" value="1"/>
</dbReference>
<accession>A0A2W7TUM6</accession>
<dbReference type="AlphaFoldDB" id="A0A2W7TUM6"/>
<dbReference type="EMBL" id="QKXH01000007">
    <property type="protein sequence ID" value="PZX93086.1"/>
    <property type="molecule type" value="Genomic_DNA"/>
</dbReference>
<evidence type="ECO:0000256" key="1">
    <source>
        <dbReference type="ARBA" id="ARBA00004651"/>
    </source>
</evidence>
<evidence type="ECO:0000256" key="6">
    <source>
        <dbReference type="ARBA" id="ARBA00023136"/>
    </source>
</evidence>
<keyword evidence="4 7" id="KW-0812">Transmembrane</keyword>
<evidence type="ECO:0000256" key="2">
    <source>
        <dbReference type="ARBA" id="ARBA00006679"/>
    </source>
</evidence>
<organism evidence="8 9">
    <name type="scientific">Flavobacterium aquariorum</name>
    <dbReference type="NCBI Taxonomy" id="2217670"/>
    <lineage>
        <taxon>Bacteria</taxon>
        <taxon>Pseudomonadati</taxon>
        <taxon>Bacteroidota</taxon>
        <taxon>Flavobacteriia</taxon>
        <taxon>Flavobacteriales</taxon>
        <taxon>Flavobacteriaceae</taxon>
        <taxon>Flavobacterium</taxon>
    </lineage>
</organism>
<protein>
    <submittedName>
        <fullName evidence="8">DoxX family membrane protein</fullName>
    </submittedName>
</protein>
<evidence type="ECO:0000256" key="5">
    <source>
        <dbReference type="ARBA" id="ARBA00022989"/>
    </source>
</evidence>
<feature type="transmembrane region" description="Helical" evidence="7">
    <location>
        <begin position="24"/>
        <end position="45"/>
    </location>
</feature>
<evidence type="ECO:0000256" key="4">
    <source>
        <dbReference type="ARBA" id="ARBA00022692"/>
    </source>
</evidence>
<name>A0A2W7TUM6_9FLAO</name>
<evidence type="ECO:0000313" key="9">
    <source>
        <dbReference type="Proteomes" id="UP000249177"/>
    </source>
</evidence>
<dbReference type="PANTHER" id="PTHR33452:SF1">
    <property type="entry name" value="INNER MEMBRANE PROTEIN YPHA-RELATED"/>
    <property type="match status" value="1"/>
</dbReference>
<feature type="transmembrane region" description="Helical" evidence="7">
    <location>
        <begin position="86"/>
        <end position="105"/>
    </location>
</feature>
<evidence type="ECO:0000256" key="3">
    <source>
        <dbReference type="ARBA" id="ARBA00022475"/>
    </source>
</evidence>
<feature type="transmembrane region" description="Helical" evidence="7">
    <location>
        <begin position="57"/>
        <end position="80"/>
    </location>
</feature>
<dbReference type="RefSeq" id="WP_111410368.1">
    <property type="nucleotide sequence ID" value="NZ_QKXH01000007.1"/>
</dbReference>
<reference evidence="8 9" key="1">
    <citation type="submission" date="2018-06" db="EMBL/GenBank/DDBJ databases">
        <title>Flavobacterium sp IMCC34762, genome.</title>
        <authorList>
            <person name="Joung Y."/>
            <person name="Cho J."/>
            <person name="Song J."/>
        </authorList>
    </citation>
    <scope>NUCLEOTIDE SEQUENCE [LARGE SCALE GENOMIC DNA]</scope>
    <source>
        <strain evidence="8 9">IMCC34762</strain>
    </source>
</reference>
<keyword evidence="9" id="KW-1185">Reference proteome</keyword>
<evidence type="ECO:0000313" key="8">
    <source>
        <dbReference type="EMBL" id="PZX93086.1"/>
    </source>
</evidence>
<keyword evidence="6 7" id="KW-0472">Membrane</keyword>
<dbReference type="InterPro" id="IPR051907">
    <property type="entry name" value="DoxX-like_oxidoreductase"/>
</dbReference>
<comment type="subcellular location">
    <subcellularLocation>
        <location evidence="1">Cell membrane</location>
        <topology evidence="1">Multi-pass membrane protein</topology>
    </subcellularLocation>
</comment>
<comment type="similarity">
    <text evidence="2">Belongs to the DoxX family.</text>
</comment>
<dbReference type="GO" id="GO:0005886">
    <property type="term" value="C:plasma membrane"/>
    <property type="evidence" value="ECO:0007669"/>
    <property type="project" value="UniProtKB-SubCell"/>
</dbReference>
<dbReference type="Proteomes" id="UP000249177">
    <property type="component" value="Unassembled WGS sequence"/>
</dbReference>
<dbReference type="InterPro" id="IPR032808">
    <property type="entry name" value="DoxX"/>
</dbReference>
<proteinExistence type="inferred from homology"/>
<keyword evidence="5 7" id="KW-1133">Transmembrane helix</keyword>
<dbReference type="Pfam" id="PF07681">
    <property type="entry name" value="DoxX"/>
    <property type="match status" value="1"/>
</dbReference>
<comment type="caution">
    <text evidence="8">The sequence shown here is derived from an EMBL/GenBank/DDBJ whole genome shotgun (WGS) entry which is preliminary data.</text>
</comment>
<keyword evidence="3" id="KW-1003">Cell membrane</keyword>
<feature type="transmembrane region" description="Helical" evidence="7">
    <location>
        <begin position="112"/>
        <end position="131"/>
    </location>
</feature>
<evidence type="ECO:0000256" key="7">
    <source>
        <dbReference type="SAM" id="Phobius"/>
    </source>
</evidence>
<gene>
    <name evidence="8" type="ORF">DOS84_12010</name>
</gene>
<sequence length="143" mass="16256">MNNVKSLNKWANAHTYLPVDLLRMALGVFLFMKGVYFFSNIQYLVDLLTPIDKIDRIGAGMFLIHYIAPAHLIGGILIFFGLLTRWAIISQLPILICAIIINFMGQMHHQNLLLAILTLAVCIFFLIYGSGKNSADYFFKMQK</sequence>
<dbReference type="OrthoDB" id="680764at2"/>